<evidence type="ECO:0000313" key="2">
    <source>
        <dbReference type="Proteomes" id="UP000190696"/>
    </source>
</evidence>
<evidence type="ECO:0000313" key="1">
    <source>
        <dbReference type="EMBL" id="OOR06165.1"/>
    </source>
</evidence>
<name>A0A1S9T830_BACMY</name>
<gene>
    <name evidence="1" type="ORF">BW900_13810</name>
</gene>
<sequence length="65" mass="7484">MDWTSVFFYKYVTPPTMKDVLPGSGIYLILGTLAWRQSSIRRISECMEKNLIGDIEREISRSIGI</sequence>
<comment type="caution">
    <text evidence="1">The sequence shown here is derived from an EMBL/GenBank/DDBJ whole genome shotgun (WGS) entry which is preliminary data.</text>
</comment>
<organism evidence="1 2">
    <name type="scientific">Bacillus mycoides</name>
    <dbReference type="NCBI Taxonomy" id="1405"/>
    <lineage>
        <taxon>Bacteria</taxon>
        <taxon>Bacillati</taxon>
        <taxon>Bacillota</taxon>
        <taxon>Bacilli</taxon>
        <taxon>Bacillales</taxon>
        <taxon>Bacillaceae</taxon>
        <taxon>Bacillus</taxon>
        <taxon>Bacillus cereus group</taxon>
    </lineage>
</organism>
<reference evidence="1 2" key="1">
    <citation type="submission" date="2017-01" db="EMBL/GenBank/DDBJ databases">
        <title>Bacillus cereus isolates.</title>
        <authorList>
            <person name="Beno S.M."/>
        </authorList>
    </citation>
    <scope>NUCLEOTIDE SEQUENCE [LARGE SCALE GENOMIC DNA]</scope>
    <source>
        <strain evidence="1 2">FSL W7-1108</strain>
    </source>
</reference>
<dbReference type="Proteomes" id="UP000190696">
    <property type="component" value="Unassembled WGS sequence"/>
</dbReference>
<accession>A0A1S9T830</accession>
<protein>
    <submittedName>
        <fullName evidence="1">Uncharacterized protein</fullName>
    </submittedName>
</protein>
<dbReference type="EMBL" id="MUAI01000009">
    <property type="protein sequence ID" value="OOR06165.1"/>
    <property type="molecule type" value="Genomic_DNA"/>
</dbReference>
<proteinExistence type="predicted"/>
<dbReference type="AlphaFoldDB" id="A0A1S9T830"/>